<feature type="compositionally biased region" description="Pro residues" evidence="1">
    <location>
        <begin position="223"/>
        <end position="237"/>
    </location>
</feature>
<name>A0A9N9L1P9_9HELO</name>
<proteinExistence type="predicted"/>
<dbReference type="AlphaFoldDB" id="A0A9N9L1P9"/>
<evidence type="ECO:0000313" key="3">
    <source>
        <dbReference type="Proteomes" id="UP000696280"/>
    </source>
</evidence>
<organism evidence="2 3">
    <name type="scientific">Hymenoscyphus fraxineus</name>
    <dbReference type="NCBI Taxonomy" id="746836"/>
    <lineage>
        <taxon>Eukaryota</taxon>
        <taxon>Fungi</taxon>
        <taxon>Dikarya</taxon>
        <taxon>Ascomycota</taxon>
        <taxon>Pezizomycotina</taxon>
        <taxon>Leotiomycetes</taxon>
        <taxon>Helotiales</taxon>
        <taxon>Helotiaceae</taxon>
        <taxon>Hymenoscyphus</taxon>
    </lineage>
</organism>
<protein>
    <submittedName>
        <fullName evidence="2">Uncharacterized protein</fullName>
    </submittedName>
</protein>
<accession>A0A9N9L1P9</accession>
<dbReference type="Proteomes" id="UP000696280">
    <property type="component" value="Unassembled WGS sequence"/>
</dbReference>
<sequence>MICISAKLEKLLTGSSRPNRPICRLHSRDRDETAEIFFESCSIHSIALCNAMQLVASCQYIVSWTRASYLENQSQDYGAGTRLTKESHAAVAASLCWINVFDVAYVVSCPGVAMSFEVVGCDGGAELPLPAASLSSLMNLLISNPFHLALDALFNTPAPIGAARLTTGPTLLLARGVPTWTLHWHWHWHHTCALETSACSFPAAGLLLSPSKKTHPIASPTYLGPPPPPPSPISPPHQPRPLELGAVFLSLSLPVVFLSWFFSSIQFLVSSSISTCLSSLFRRLIPFASNLPRDRLSQTQTASAELPSLNFKLLRILSAISNILLSACHAATALCTSISQSSDSLLLSRTSVFLLSVHLFAISRKYSTSHFSSLKTRLLSLRVAQRSA</sequence>
<evidence type="ECO:0000313" key="2">
    <source>
        <dbReference type="EMBL" id="CAG8955952.1"/>
    </source>
</evidence>
<gene>
    <name evidence="2" type="ORF">HYFRA_00008806</name>
</gene>
<dbReference type="EMBL" id="CAJVRL010000067">
    <property type="protein sequence ID" value="CAG8955952.1"/>
    <property type="molecule type" value="Genomic_DNA"/>
</dbReference>
<feature type="region of interest" description="Disordered" evidence="1">
    <location>
        <begin position="218"/>
        <end position="237"/>
    </location>
</feature>
<keyword evidence="3" id="KW-1185">Reference proteome</keyword>
<reference evidence="2" key="1">
    <citation type="submission" date="2021-07" db="EMBL/GenBank/DDBJ databases">
        <authorList>
            <person name="Durling M."/>
        </authorList>
    </citation>
    <scope>NUCLEOTIDE SEQUENCE</scope>
</reference>
<evidence type="ECO:0000256" key="1">
    <source>
        <dbReference type="SAM" id="MobiDB-lite"/>
    </source>
</evidence>
<comment type="caution">
    <text evidence="2">The sequence shown here is derived from an EMBL/GenBank/DDBJ whole genome shotgun (WGS) entry which is preliminary data.</text>
</comment>